<evidence type="ECO:0000313" key="2">
    <source>
        <dbReference type="Proteomes" id="UP000198432"/>
    </source>
</evidence>
<dbReference type="Pfam" id="PF14595">
    <property type="entry name" value="Thioredoxin_9"/>
    <property type="match status" value="1"/>
</dbReference>
<dbReference type="OrthoDB" id="6120799at2"/>
<dbReference type="EMBL" id="FZOQ01000041">
    <property type="protein sequence ID" value="SNT29382.1"/>
    <property type="molecule type" value="Genomic_DNA"/>
</dbReference>
<dbReference type="AlphaFoldDB" id="A0A239LHI8"/>
<keyword evidence="2" id="KW-1185">Reference proteome</keyword>
<dbReference type="RefSeq" id="WP_089321838.1">
    <property type="nucleotide sequence ID" value="NZ_FZOQ01000041.1"/>
</dbReference>
<name>A0A239LHI8_9BACT</name>
<sequence>MKTLSVLEPTLLNPLTYDAYLTLVEDLVSEQRTTGEEPTAQQVANTQDNLKRMKQMEKQFLLLPGLRNMLQQHHLNWEWLVLTEAWCGDGAQLVPAIAAIARAVPSIKLTILLRDQNPELMETCLTKGTRSIPKLICMDASTGERLFTWGPRPTIIQNLFLKHRAAHPRMSIEELVQQLHKWYAQDRGLSLQLDLYRLAEQALIRNESCLQAAV</sequence>
<gene>
    <name evidence="1" type="ORF">SAMN06296052_14124</name>
</gene>
<proteinExistence type="predicted"/>
<accession>A0A239LHI8</accession>
<evidence type="ECO:0000313" key="1">
    <source>
        <dbReference type="EMBL" id="SNT29382.1"/>
    </source>
</evidence>
<organism evidence="1 2">
    <name type="scientific">Pontibacter ummariensis</name>
    <dbReference type="NCBI Taxonomy" id="1610492"/>
    <lineage>
        <taxon>Bacteria</taxon>
        <taxon>Pseudomonadati</taxon>
        <taxon>Bacteroidota</taxon>
        <taxon>Cytophagia</taxon>
        <taxon>Cytophagales</taxon>
        <taxon>Hymenobacteraceae</taxon>
        <taxon>Pontibacter</taxon>
    </lineage>
</organism>
<dbReference type="Gene3D" id="3.40.30.10">
    <property type="entry name" value="Glutaredoxin"/>
    <property type="match status" value="1"/>
</dbReference>
<protein>
    <submittedName>
        <fullName evidence="1">Thioredoxin</fullName>
    </submittedName>
</protein>
<dbReference type="Proteomes" id="UP000198432">
    <property type="component" value="Unassembled WGS sequence"/>
</dbReference>
<reference evidence="2" key="1">
    <citation type="submission" date="2017-06" db="EMBL/GenBank/DDBJ databases">
        <authorList>
            <person name="Varghese N."/>
            <person name="Submissions S."/>
        </authorList>
    </citation>
    <scope>NUCLEOTIDE SEQUENCE [LARGE SCALE GENOMIC DNA]</scope>
    <source>
        <strain evidence="2">NKM1</strain>
    </source>
</reference>